<dbReference type="OrthoDB" id="1551477at2"/>
<organism evidence="1 2">
    <name type="scientific">Desulfosporosinus metallidurans</name>
    <dbReference type="NCBI Taxonomy" id="1888891"/>
    <lineage>
        <taxon>Bacteria</taxon>
        <taxon>Bacillati</taxon>
        <taxon>Bacillota</taxon>
        <taxon>Clostridia</taxon>
        <taxon>Eubacteriales</taxon>
        <taxon>Desulfitobacteriaceae</taxon>
        <taxon>Desulfosporosinus</taxon>
    </lineage>
</organism>
<dbReference type="STRING" id="1888891.DSOL_5074"/>
<name>A0A1Q8QFX7_9FIRM</name>
<gene>
    <name evidence="1" type="ORF">DSOL_5074</name>
</gene>
<evidence type="ECO:0000313" key="2">
    <source>
        <dbReference type="Proteomes" id="UP000186102"/>
    </source>
</evidence>
<dbReference type="RefSeq" id="WP_075367311.1">
    <property type="nucleotide sequence ID" value="NZ_MLBF01000083.1"/>
</dbReference>
<accession>A0A1Q8QFX7</accession>
<dbReference type="EMBL" id="MLBF01000083">
    <property type="protein sequence ID" value="OLN26246.1"/>
    <property type="molecule type" value="Genomic_DNA"/>
</dbReference>
<dbReference type="AlphaFoldDB" id="A0A1Q8QFX7"/>
<dbReference type="Proteomes" id="UP000186102">
    <property type="component" value="Unassembled WGS sequence"/>
</dbReference>
<reference evidence="1 2" key="1">
    <citation type="submission" date="2016-09" db="EMBL/GenBank/DDBJ databases">
        <title>Complete genome of Desulfosporosinus sp. OL.</title>
        <authorList>
            <person name="Mardanov A."/>
            <person name="Beletsky A."/>
            <person name="Panova A."/>
            <person name="Karnachuk O."/>
            <person name="Ravin N."/>
        </authorList>
    </citation>
    <scope>NUCLEOTIDE SEQUENCE [LARGE SCALE GENOMIC DNA]</scope>
    <source>
        <strain evidence="1 2">OL</strain>
    </source>
</reference>
<evidence type="ECO:0000313" key="1">
    <source>
        <dbReference type="EMBL" id="OLN26246.1"/>
    </source>
</evidence>
<sequence>MSKSKTPSYVLTLKLNLNKRDEDILTKRFEIARNLYNACLSQLLKRHDNLIQSKAYRILTAKINKVNQKIYKDSKNKPLPDLKEQQALLYKEMKELYRQFGLSEYQTHDYVKLMQHHFKKSIDSNTAQKIASEAWGAINKLLTDNQTKKVHFKKFGELMSVEGKTNTAGIRYKNNQLQWLGLNMSVIAGKNDRYAQVALLDKVKYCRISRKWVKDNYKYYLQLILEGIPPVKEKHVLGEGRVGLDIGTQTIGIVGSNDVKLIELAPNVVNIDKEIRRLNRHLDRSRRATNPENFNIDGTVKRGIKLQWVKSKKYLRIQGLRRHLYRKQADLRSLSHNILANHILSLGNEVYVEEMNFKALQKRSKKTEKNDKGNFKRKKRFGKSLAKKAPAKLLTILDNKLKWQEKRLRKISTRDVKASQYNHLNHQYQKKKLSERWNALIYMGQEIKIQRDLYSAFLIMNVDKTLTSVNQELCTQTFDKFLTLHDEEILRLRNNAKKNISSMGIAS</sequence>
<keyword evidence="2" id="KW-1185">Reference proteome</keyword>
<protein>
    <submittedName>
        <fullName evidence="1">Mobile element protein</fullName>
    </submittedName>
</protein>
<comment type="caution">
    <text evidence="1">The sequence shown here is derived from an EMBL/GenBank/DDBJ whole genome shotgun (WGS) entry which is preliminary data.</text>
</comment>
<proteinExistence type="predicted"/>